<organism evidence="2 3">
    <name type="scientific">Pseudomonas fontis</name>
    <dbReference type="NCBI Taxonomy" id="2942633"/>
    <lineage>
        <taxon>Bacteria</taxon>
        <taxon>Pseudomonadati</taxon>
        <taxon>Pseudomonadota</taxon>
        <taxon>Gammaproteobacteria</taxon>
        <taxon>Pseudomonadales</taxon>
        <taxon>Pseudomonadaceae</taxon>
        <taxon>Pseudomonas</taxon>
    </lineage>
</organism>
<reference evidence="2 3" key="1">
    <citation type="submission" date="2022-05" db="EMBL/GenBank/DDBJ databases">
        <title>Novel Pseudomonas spp. Isolated from a Rainbow Trout Aquaculture Facility.</title>
        <authorList>
            <person name="Testerman T."/>
            <person name="Graf J."/>
        </authorList>
    </citation>
    <scope>NUCLEOTIDE SEQUENCE [LARGE SCALE GENOMIC DNA]</scope>
    <source>
        <strain evidence="2 3">ID681</strain>
    </source>
</reference>
<protein>
    <submittedName>
        <fullName evidence="2">Structural protein</fullName>
    </submittedName>
</protein>
<accession>A0ABT5NXZ9</accession>
<name>A0ABT5NXZ9_9PSED</name>
<dbReference type="EMBL" id="JAMDGY010000071">
    <property type="protein sequence ID" value="MDD0992958.1"/>
    <property type="molecule type" value="Genomic_DNA"/>
</dbReference>
<proteinExistence type="predicted"/>
<evidence type="ECO:0000313" key="3">
    <source>
        <dbReference type="Proteomes" id="UP001148203"/>
    </source>
</evidence>
<dbReference type="RefSeq" id="WP_273910153.1">
    <property type="nucleotide sequence ID" value="NZ_JAMDGX010000022.1"/>
</dbReference>
<evidence type="ECO:0000256" key="1">
    <source>
        <dbReference type="SAM" id="MobiDB-lite"/>
    </source>
</evidence>
<feature type="region of interest" description="Disordered" evidence="1">
    <location>
        <begin position="1"/>
        <end position="20"/>
    </location>
</feature>
<keyword evidence="3" id="KW-1185">Reference proteome</keyword>
<comment type="caution">
    <text evidence="2">The sequence shown here is derived from an EMBL/GenBank/DDBJ whole genome shotgun (WGS) entry which is preliminary data.</text>
</comment>
<gene>
    <name evidence="2" type="ORF">M5G11_20715</name>
</gene>
<dbReference type="Proteomes" id="UP001148203">
    <property type="component" value="Unassembled WGS sequence"/>
</dbReference>
<sequence length="168" mass="18346">MRPEKQSPRGIRNYNPGNIRHANGVRWQGQSALQGDSAFVQFGSPRWGIRAIARVLITYQDKRRAADGSRIDSVREIIERWAPASENNTDAYAVAVARALGVTPDDERLDVYDFGTMRALVLAIIRHENGPGPLPGGLWYGEAIIADGLQLAGIERGATHGRSFGVPA</sequence>
<evidence type="ECO:0000313" key="2">
    <source>
        <dbReference type="EMBL" id="MDD0992958.1"/>
    </source>
</evidence>